<evidence type="ECO:0000256" key="1">
    <source>
        <dbReference type="SAM" id="SignalP"/>
    </source>
</evidence>
<dbReference type="RefSeq" id="WP_211631587.1">
    <property type="nucleotide sequence ID" value="NZ_CP073100.1"/>
</dbReference>
<feature type="signal peptide" evidence="1">
    <location>
        <begin position="1"/>
        <end position="20"/>
    </location>
</feature>
<accession>A0A975IZT9</accession>
<keyword evidence="3" id="KW-1185">Reference proteome</keyword>
<dbReference type="Proteomes" id="UP000676169">
    <property type="component" value="Chromosome"/>
</dbReference>
<keyword evidence="1" id="KW-0732">Signal</keyword>
<organism evidence="2 3">
    <name type="scientific">Luteolibacter ambystomatis</name>
    <dbReference type="NCBI Taxonomy" id="2824561"/>
    <lineage>
        <taxon>Bacteria</taxon>
        <taxon>Pseudomonadati</taxon>
        <taxon>Verrucomicrobiota</taxon>
        <taxon>Verrucomicrobiia</taxon>
        <taxon>Verrucomicrobiales</taxon>
        <taxon>Verrucomicrobiaceae</taxon>
        <taxon>Luteolibacter</taxon>
    </lineage>
</organism>
<name>A0A975IZT9_9BACT</name>
<evidence type="ECO:0000313" key="3">
    <source>
        <dbReference type="Proteomes" id="UP000676169"/>
    </source>
</evidence>
<dbReference type="AlphaFoldDB" id="A0A975IZT9"/>
<feature type="chain" id="PRO_5037469157" evidence="1">
    <location>
        <begin position="21"/>
        <end position="131"/>
    </location>
</feature>
<reference evidence="2" key="1">
    <citation type="submission" date="2021-04" db="EMBL/GenBank/DDBJ databases">
        <title>Luteolibacter sp. 32A isolated from the skin of an Anderson's salamander (Ambystoma andersonii).</title>
        <authorList>
            <person name="Spergser J."/>
            <person name="Busse H.-J."/>
        </authorList>
    </citation>
    <scope>NUCLEOTIDE SEQUENCE</scope>
    <source>
        <strain evidence="2">32A</strain>
    </source>
</reference>
<dbReference type="EMBL" id="CP073100">
    <property type="protein sequence ID" value="QUE51448.1"/>
    <property type="molecule type" value="Genomic_DNA"/>
</dbReference>
<gene>
    <name evidence="2" type="ORF">KBB96_00785</name>
</gene>
<evidence type="ECO:0000313" key="2">
    <source>
        <dbReference type="EMBL" id="QUE51448.1"/>
    </source>
</evidence>
<dbReference type="KEGG" id="lamb:KBB96_00785"/>
<protein>
    <submittedName>
        <fullName evidence="2">Uncharacterized protein</fullName>
    </submittedName>
</protein>
<proteinExistence type="predicted"/>
<sequence length="131" mass="15117">MKCLLLSVVVLWLSILPSRAEMPKQEPPKTLKTYVIPAESFHFVNDIEEATRRWNSTKEAMTLDVLTVSGEKPPKALTPLVKGAALKKMETKEEEKTFRLEISVTEEQDRRIREALEKKTPLLVGYYHYGW</sequence>